<feature type="non-terminal residue" evidence="2">
    <location>
        <position position="247"/>
    </location>
</feature>
<evidence type="ECO:0000313" key="3">
    <source>
        <dbReference type="Proteomes" id="UP000054560"/>
    </source>
</evidence>
<evidence type="ECO:0000313" key="2">
    <source>
        <dbReference type="EMBL" id="KNC79861.1"/>
    </source>
</evidence>
<accession>A0A0L0FTF7</accession>
<protein>
    <recommendedName>
        <fullName evidence="1">Inositol 1,4,5-trisphosphate/ryanodine receptor domain-containing protein</fullName>
    </recommendedName>
</protein>
<feature type="domain" description="Inositol 1,4,5-trisphosphate/ryanodine receptor" evidence="1">
    <location>
        <begin position="72"/>
        <end position="247"/>
    </location>
</feature>
<dbReference type="GO" id="GO:0035091">
    <property type="term" value="F:phosphatidylinositol binding"/>
    <property type="evidence" value="ECO:0007669"/>
    <property type="project" value="TreeGrafter"/>
</dbReference>
<dbReference type="GO" id="GO:0005789">
    <property type="term" value="C:endoplasmic reticulum membrane"/>
    <property type="evidence" value="ECO:0007669"/>
    <property type="project" value="TreeGrafter"/>
</dbReference>
<dbReference type="GeneID" id="25908272"/>
<dbReference type="InterPro" id="IPR036300">
    <property type="entry name" value="MIR_dom_sf"/>
</dbReference>
<dbReference type="RefSeq" id="XP_014153763.1">
    <property type="nucleotide sequence ID" value="XM_014298288.1"/>
</dbReference>
<dbReference type="PANTHER" id="PTHR13715">
    <property type="entry name" value="RYANODINE RECEPTOR AND IP3 RECEPTOR"/>
    <property type="match status" value="1"/>
</dbReference>
<dbReference type="SUPFAM" id="SSF82109">
    <property type="entry name" value="MIR domain"/>
    <property type="match status" value="1"/>
</dbReference>
<organism evidence="2 3">
    <name type="scientific">Sphaeroforma arctica JP610</name>
    <dbReference type="NCBI Taxonomy" id="667725"/>
    <lineage>
        <taxon>Eukaryota</taxon>
        <taxon>Ichthyosporea</taxon>
        <taxon>Ichthyophonida</taxon>
        <taxon>Sphaeroforma</taxon>
    </lineage>
</organism>
<dbReference type="AlphaFoldDB" id="A0A0L0FTF7"/>
<dbReference type="Pfam" id="PF08709">
    <property type="entry name" value="Ins145_P3_rec"/>
    <property type="match status" value="1"/>
</dbReference>
<dbReference type="PANTHER" id="PTHR13715:SF102">
    <property type="entry name" value="INOSITOL 1,4,5-TRISPHOSPHATE RECEPTOR"/>
    <property type="match status" value="1"/>
</dbReference>
<dbReference type="GO" id="GO:0030667">
    <property type="term" value="C:secretory granule membrane"/>
    <property type="evidence" value="ECO:0007669"/>
    <property type="project" value="TreeGrafter"/>
</dbReference>
<dbReference type="GO" id="GO:0005509">
    <property type="term" value="F:calcium ion binding"/>
    <property type="evidence" value="ECO:0007669"/>
    <property type="project" value="TreeGrafter"/>
</dbReference>
<name>A0A0L0FTF7_9EUKA</name>
<dbReference type="EMBL" id="KQ242233">
    <property type="protein sequence ID" value="KNC79861.1"/>
    <property type="molecule type" value="Genomic_DNA"/>
</dbReference>
<sequence length="247" mass="27321">MMQSGFNYGPDDEDDEQSSFLSFGDVVSLYTDTLDPNAHYSTSGGQDFSSTISQSIPQVNQNAMSYGALGSSMNANGNVGVRTGFMSNLGLIDNRCVVRAFYGNPDQGHLPNKFRDCLFKVCPANRYSAQQKFAKASNEAQSAPLHDKIANAVLLTKLQHAAELEKRQNQVENEKAWGAKVFYGQPIQLLHINSNKYIQINNKMPALLQKNNIRVELGRDGHEGGWFVIMPVYKHRAVGQEVVTGDK</sequence>
<dbReference type="Proteomes" id="UP000054560">
    <property type="component" value="Unassembled WGS sequence"/>
</dbReference>
<evidence type="ECO:0000259" key="1">
    <source>
        <dbReference type="Pfam" id="PF08709"/>
    </source>
</evidence>
<dbReference type="eggNOG" id="KOG3533">
    <property type="taxonomic scope" value="Eukaryota"/>
</dbReference>
<dbReference type="OrthoDB" id="76898at2759"/>
<reference evidence="2 3" key="1">
    <citation type="submission" date="2011-02" db="EMBL/GenBank/DDBJ databases">
        <title>The Genome Sequence of Sphaeroforma arctica JP610.</title>
        <authorList>
            <consortium name="The Broad Institute Genome Sequencing Platform"/>
            <person name="Russ C."/>
            <person name="Cuomo C."/>
            <person name="Young S.K."/>
            <person name="Zeng Q."/>
            <person name="Gargeya S."/>
            <person name="Alvarado L."/>
            <person name="Berlin A."/>
            <person name="Chapman S.B."/>
            <person name="Chen Z."/>
            <person name="Freedman E."/>
            <person name="Gellesch M."/>
            <person name="Goldberg J."/>
            <person name="Griggs A."/>
            <person name="Gujja S."/>
            <person name="Heilman E."/>
            <person name="Heiman D."/>
            <person name="Howarth C."/>
            <person name="Mehta T."/>
            <person name="Neiman D."/>
            <person name="Pearson M."/>
            <person name="Roberts A."/>
            <person name="Saif S."/>
            <person name="Shea T."/>
            <person name="Shenoy N."/>
            <person name="Sisk P."/>
            <person name="Stolte C."/>
            <person name="Sykes S."/>
            <person name="White J."/>
            <person name="Yandava C."/>
            <person name="Burger G."/>
            <person name="Gray M.W."/>
            <person name="Holland P.W.H."/>
            <person name="King N."/>
            <person name="Lang F.B.F."/>
            <person name="Roger A.J."/>
            <person name="Ruiz-Trillo I."/>
            <person name="Haas B."/>
            <person name="Nusbaum C."/>
            <person name="Birren B."/>
        </authorList>
    </citation>
    <scope>NUCLEOTIDE SEQUENCE [LARGE SCALE GENOMIC DNA]</scope>
    <source>
        <strain evidence="2 3">JP610</strain>
    </source>
</reference>
<dbReference type="GO" id="GO:0070679">
    <property type="term" value="F:inositol 1,4,5 trisphosphate binding"/>
    <property type="evidence" value="ECO:0007669"/>
    <property type="project" value="InterPro"/>
</dbReference>
<dbReference type="Gene3D" id="2.80.10.50">
    <property type="match status" value="1"/>
</dbReference>
<dbReference type="STRING" id="667725.A0A0L0FTF7"/>
<dbReference type="InterPro" id="IPR000493">
    <property type="entry name" value="InsP3_rcpt"/>
</dbReference>
<dbReference type="GO" id="GO:0051209">
    <property type="term" value="P:release of sequestered calcium ion into cytosol"/>
    <property type="evidence" value="ECO:0007669"/>
    <property type="project" value="TreeGrafter"/>
</dbReference>
<dbReference type="InterPro" id="IPR015925">
    <property type="entry name" value="Ryanodine_IP3_receptor"/>
</dbReference>
<keyword evidence="3" id="KW-1185">Reference proteome</keyword>
<gene>
    <name evidence="2" type="ORF">SARC_07768</name>
</gene>
<proteinExistence type="predicted"/>
<dbReference type="GO" id="GO:0005220">
    <property type="term" value="F:inositol 1,4,5-trisphosphate-gated calcium channel activity"/>
    <property type="evidence" value="ECO:0007669"/>
    <property type="project" value="InterPro"/>
</dbReference>
<dbReference type="GO" id="GO:0005886">
    <property type="term" value="C:plasma membrane"/>
    <property type="evidence" value="ECO:0007669"/>
    <property type="project" value="TreeGrafter"/>
</dbReference>
<dbReference type="PRINTS" id="PR00779">
    <property type="entry name" value="INSP3RECEPTR"/>
</dbReference>
<dbReference type="InterPro" id="IPR014821">
    <property type="entry name" value="Ins145_P3_rcpt"/>
</dbReference>